<evidence type="ECO:0000256" key="1">
    <source>
        <dbReference type="ARBA" id="ARBA00004141"/>
    </source>
</evidence>
<dbReference type="Proteomes" id="UP001596417">
    <property type="component" value="Unassembled WGS sequence"/>
</dbReference>
<comment type="caution">
    <text evidence="7">The sequence shown here is derived from an EMBL/GenBank/DDBJ whole genome shotgun (WGS) entry which is preliminary data.</text>
</comment>
<comment type="function">
    <text evidence="5">Part of the twin-arginine translocation (Tat) system that transports large folded proteins containing a characteristic twin-arginine motif in their signal peptide across membranes.</text>
</comment>
<feature type="transmembrane region" description="Helical" evidence="5">
    <location>
        <begin position="90"/>
        <end position="110"/>
    </location>
</feature>
<keyword evidence="8" id="KW-1185">Reference proteome</keyword>
<comment type="subcellular location">
    <subcellularLocation>
        <location evidence="5">Cell membrane</location>
        <topology evidence="5">Multi-pass membrane protein</topology>
    </subcellularLocation>
    <subcellularLocation>
        <location evidence="1">Membrane</location>
        <topology evidence="1">Multi-pass membrane protein</topology>
    </subcellularLocation>
</comment>
<keyword evidence="4 5" id="KW-0472">Membrane</keyword>
<evidence type="ECO:0000256" key="3">
    <source>
        <dbReference type="ARBA" id="ARBA00022989"/>
    </source>
</evidence>
<dbReference type="RefSeq" id="WP_309242222.1">
    <property type="nucleotide sequence ID" value="NZ_CP109979.1"/>
</dbReference>
<feature type="transmembrane region" description="Helical" evidence="5">
    <location>
        <begin position="210"/>
        <end position="225"/>
    </location>
</feature>
<keyword evidence="2 5" id="KW-0812">Transmembrane</keyword>
<comment type="subunit">
    <text evidence="5">Forms a complex with TatA.</text>
</comment>
<dbReference type="EMBL" id="JBHTAX010000001">
    <property type="protein sequence ID" value="MFC7191751.1"/>
    <property type="molecule type" value="Genomic_DNA"/>
</dbReference>
<dbReference type="PANTHER" id="PTHR30371:SF0">
    <property type="entry name" value="SEC-INDEPENDENT PROTEIN TRANSLOCASE PROTEIN TATC, CHLOROPLASTIC-RELATED"/>
    <property type="match status" value="1"/>
</dbReference>
<feature type="transmembrane region" description="Helical" evidence="5">
    <location>
        <begin position="35"/>
        <end position="53"/>
    </location>
</feature>
<comment type="similarity">
    <text evidence="5">Belongs to the TatC family.</text>
</comment>
<reference evidence="7 8" key="1">
    <citation type="journal article" date="2019" name="Int. J. Syst. Evol. Microbiol.">
        <title>The Global Catalogue of Microorganisms (GCM) 10K type strain sequencing project: providing services to taxonomists for standard genome sequencing and annotation.</title>
        <authorList>
            <consortium name="The Broad Institute Genomics Platform"/>
            <consortium name="The Broad Institute Genome Sequencing Center for Infectious Disease"/>
            <person name="Wu L."/>
            <person name="Ma J."/>
        </authorList>
    </citation>
    <scope>NUCLEOTIDE SEQUENCE [LARGE SCALE GENOMIC DNA]</scope>
    <source>
        <strain evidence="7 8">RDMS1</strain>
    </source>
</reference>
<organism evidence="7 8">
    <name type="scientific">Halocatena marina</name>
    <dbReference type="NCBI Taxonomy" id="2934937"/>
    <lineage>
        <taxon>Archaea</taxon>
        <taxon>Methanobacteriati</taxon>
        <taxon>Methanobacteriota</taxon>
        <taxon>Stenosarchaea group</taxon>
        <taxon>Halobacteria</taxon>
        <taxon>Halobacteriales</taxon>
        <taxon>Natronomonadaceae</taxon>
        <taxon>Halocatena</taxon>
    </lineage>
</organism>
<proteinExistence type="inferred from homology"/>
<evidence type="ECO:0000256" key="4">
    <source>
        <dbReference type="ARBA" id="ARBA00023136"/>
    </source>
</evidence>
<dbReference type="GO" id="GO:0043953">
    <property type="term" value="P:protein transport by the Tat complex"/>
    <property type="evidence" value="ECO:0007669"/>
    <property type="project" value="UniProtKB-UniRule"/>
</dbReference>
<keyword evidence="3 5" id="KW-1133">Transmembrane helix</keyword>
<dbReference type="AlphaFoldDB" id="A0ABD5YR46"/>
<sequence length="256" mass="28402">MPKPTSNDDALVPSGPTEDQEMPLSDHIEEMVRRVLVVVVVMAIVSAIAFPFADRLINFIWYSILDTASAGVVRPRVYRPLALVLARLKVATLAGFVIALPVFVYETYLFMRPGLYPRERRYYIAAIPTSLILAGLGVAFAFLVVLPLIFIYFLGYSQGAAEIAFGLSDTFGLMLLLMGFFALIFQIPLFIMLGVMMGVTSREWLTDRRLYFWGGFLGLAFVTNPDPTGMAPIIVAGSMVVLFEATLLLLKWTDRG</sequence>
<dbReference type="PANTHER" id="PTHR30371">
    <property type="entry name" value="SEC-INDEPENDENT PROTEIN TRANSLOCASE PROTEIN TATC"/>
    <property type="match status" value="1"/>
</dbReference>
<gene>
    <name evidence="5" type="primary">tatC</name>
    <name evidence="7" type="ORF">ACFQL7_19480</name>
</gene>
<dbReference type="GO" id="GO:0033281">
    <property type="term" value="C:TAT protein transport complex"/>
    <property type="evidence" value="ECO:0007669"/>
    <property type="project" value="UniProtKB-UniRule"/>
</dbReference>
<keyword evidence="5" id="KW-1003">Cell membrane</keyword>
<name>A0ABD5YR46_9EURY</name>
<feature type="region of interest" description="Disordered" evidence="6">
    <location>
        <begin position="1"/>
        <end position="22"/>
    </location>
</feature>
<evidence type="ECO:0000256" key="6">
    <source>
        <dbReference type="SAM" id="MobiDB-lite"/>
    </source>
</evidence>
<evidence type="ECO:0000313" key="8">
    <source>
        <dbReference type="Proteomes" id="UP001596417"/>
    </source>
</evidence>
<keyword evidence="5" id="KW-0811">Translocation</keyword>
<feature type="transmembrane region" description="Helical" evidence="5">
    <location>
        <begin position="231"/>
        <end position="250"/>
    </location>
</feature>
<accession>A0ABD5YR46</accession>
<feature type="transmembrane region" description="Helical" evidence="5">
    <location>
        <begin position="173"/>
        <end position="198"/>
    </location>
</feature>
<dbReference type="InterPro" id="IPR002033">
    <property type="entry name" value="TatC"/>
</dbReference>
<feature type="transmembrane region" description="Helical" evidence="5">
    <location>
        <begin position="122"/>
        <end position="153"/>
    </location>
</feature>
<evidence type="ECO:0000256" key="5">
    <source>
        <dbReference type="HAMAP-Rule" id="MF_00902"/>
    </source>
</evidence>
<dbReference type="PRINTS" id="PR01840">
    <property type="entry name" value="TATCFAMILY"/>
</dbReference>
<protein>
    <recommendedName>
        <fullName evidence="5">Sec-independent protein translocase protein TatC</fullName>
    </recommendedName>
</protein>
<keyword evidence="5" id="KW-0653">Protein transport</keyword>
<dbReference type="GeneID" id="76201527"/>
<evidence type="ECO:0000313" key="7">
    <source>
        <dbReference type="EMBL" id="MFC7191751.1"/>
    </source>
</evidence>
<dbReference type="HAMAP" id="MF_00902">
    <property type="entry name" value="TatC"/>
    <property type="match status" value="1"/>
</dbReference>
<keyword evidence="5" id="KW-0813">Transport</keyword>
<evidence type="ECO:0000256" key="2">
    <source>
        <dbReference type="ARBA" id="ARBA00022692"/>
    </source>
</evidence>
<dbReference type="Pfam" id="PF00902">
    <property type="entry name" value="TatC"/>
    <property type="match status" value="1"/>
</dbReference>
<dbReference type="GO" id="GO:0008320">
    <property type="term" value="F:protein transmembrane transporter activity"/>
    <property type="evidence" value="ECO:0007669"/>
    <property type="project" value="UniProtKB-UniRule"/>
</dbReference>